<comment type="function">
    <text evidence="2">May play the central regulatory role in sporulation. It may be an element of the effector pathway responsible for the activation of sporulation genes in response to nutritional stress. Spo0A may act in concert with spo0H (a sigma factor) to control the expression of some genes that are critical to the sporulation process.</text>
</comment>
<evidence type="ECO:0000313" key="7">
    <source>
        <dbReference type="Proteomes" id="UP000823842"/>
    </source>
</evidence>
<feature type="domain" description="HTH LytTR-type" evidence="5">
    <location>
        <begin position="132"/>
        <end position="232"/>
    </location>
</feature>
<sequence>MIHAAIVDDLQRDLDIIKNFLSVYAQENSLPLSITEFQSGEAFLENFCADKYSIVFLDIIMEGLNGMETAKKMRSIDSQAVLVFVTTEAEYAIEGYEADASAFLVKGPALDYPAFARMMDRLKPKLNNHDFLEFKEKGGTLRLPVFSLCYADVIDHKLTLHTEDKEFVLRMPIKAFQESLFGDTRFFECHRGIIVNLDWIQSIEKKVIHLKNGVVLPCSRRRHQDLIEAYSSRNFALLREKF</sequence>
<protein>
    <recommendedName>
        <fullName evidence="1">Stage 0 sporulation protein A homolog</fullName>
    </recommendedName>
</protein>
<dbReference type="Proteomes" id="UP000823842">
    <property type="component" value="Unassembled WGS sequence"/>
</dbReference>
<evidence type="ECO:0000256" key="3">
    <source>
        <dbReference type="PROSITE-ProRule" id="PRU00169"/>
    </source>
</evidence>
<evidence type="ECO:0000256" key="2">
    <source>
        <dbReference type="ARBA" id="ARBA00024867"/>
    </source>
</evidence>
<reference evidence="6" key="2">
    <citation type="submission" date="2021-04" db="EMBL/GenBank/DDBJ databases">
        <authorList>
            <person name="Gilroy R."/>
        </authorList>
    </citation>
    <scope>NUCLEOTIDE SEQUENCE</scope>
    <source>
        <strain evidence="6">ChiSjej1B19-5720</strain>
    </source>
</reference>
<dbReference type="SMART" id="SM00448">
    <property type="entry name" value="REC"/>
    <property type="match status" value="1"/>
</dbReference>
<comment type="caution">
    <text evidence="6">The sequence shown here is derived from an EMBL/GenBank/DDBJ whole genome shotgun (WGS) entry which is preliminary data.</text>
</comment>
<dbReference type="SUPFAM" id="SSF52172">
    <property type="entry name" value="CheY-like"/>
    <property type="match status" value="1"/>
</dbReference>
<dbReference type="Gene3D" id="3.40.50.2300">
    <property type="match status" value="1"/>
</dbReference>
<evidence type="ECO:0000313" key="6">
    <source>
        <dbReference type="EMBL" id="HJB29932.1"/>
    </source>
</evidence>
<dbReference type="InterPro" id="IPR007492">
    <property type="entry name" value="LytTR_DNA-bd_dom"/>
</dbReference>
<dbReference type="Pfam" id="PF00072">
    <property type="entry name" value="Response_reg"/>
    <property type="match status" value="1"/>
</dbReference>
<proteinExistence type="predicted"/>
<dbReference type="SMART" id="SM00850">
    <property type="entry name" value="LytTR"/>
    <property type="match status" value="1"/>
</dbReference>
<dbReference type="Pfam" id="PF04397">
    <property type="entry name" value="LytTR"/>
    <property type="match status" value="1"/>
</dbReference>
<dbReference type="InterPro" id="IPR011006">
    <property type="entry name" value="CheY-like_superfamily"/>
</dbReference>
<feature type="modified residue" description="4-aspartylphosphate" evidence="3">
    <location>
        <position position="58"/>
    </location>
</feature>
<evidence type="ECO:0000259" key="5">
    <source>
        <dbReference type="PROSITE" id="PS50930"/>
    </source>
</evidence>
<accession>A0A9D2LV45</accession>
<dbReference type="EMBL" id="DWYZ01000273">
    <property type="protein sequence ID" value="HJB29932.1"/>
    <property type="molecule type" value="Genomic_DNA"/>
</dbReference>
<dbReference type="PROSITE" id="PS50930">
    <property type="entry name" value="HTH_LYTTR"/>
    <property type="match status" value="1"/>
</dbReference>
<dbReference type="AlphaFoldDB" id="A0A9D2LV45"/>
<evidence type="ECO:0000259" key="4">
    <source>
        <dbReference type="PROSITE" id="PS50110"/>
    </source>
</evidence>
<keyword evidence="3" id="KW-0597">Phosphoprotein</keyword>
<evidence type="ECO:0000256" key="1">
    <source>
        <dbReference type="ARBA" id="ARBA00018672"/>
    </source>
</evidence>
<feature type="domain" description="Response regulatory" evidence="4">
    <location>
        <begin position="3"/>
        <end position="121"/>
    </location>
</feature>
<dbReference type="CDD" id="cd00156">
    <property type="entry name" value="REC"/>
    <property type="match status" value="1"/>
</dbReference>
<dbReference type="InterPro" id="IPR046947">
    <property type="entry name" value="LytR-like"/>
</dbReference>
<organism evidence="6 7">
    <name type="scientific">Candidatus Blautia faecavium</name>
    <dbReference type="NCBI Taxonomy" id="2838487"/>
    <lineage>
        <taxon>Bacteria</taxon>
        <taxon>Bacillati</taxon>
        <taxon>Bacillota</taxon>
        <taxon>Clostridia</taxon>
        <taxon>Lachnospirales</taxon>
        <taxon>Lachnospiraceae</taxon>
        <taxon>Blautia</taxon>
    </lineage>
</organism>
<dbReference type="InterPro" id="IPR001789">
    <property type="entry name" value="Sig_transdc_resp-reg_receiver"/>
</dbReference>
<reference evidence="6" key="1">
    <citation type="journal article" date="2021" name="PeerJ">
        <title>Extensive microbial diversity within the chicken gut microbiome revealed by metagenomics and culture.</title>
        <authorList>
            <person name="Gilroy R."/>
            <person name="Ravi A."/>
            <person name="Getino M."/>
            <person name="Pursley I."/>
            <person name="Horton D.L."/>
            <person name="Alikhan N.F."/>
            <person name="Baker D."/>
            <person name="Gharbi K."/>
            <person name="Hall N."/>
            <person name="Watson M."/>
            <person name="Adriaenssens E.M."/>
            <person name="Foster-Nyarko E."/>
            <person name="Jarju S."/>
            <person name="Secka A."/>
            <person name="Antonio M."/>
            <person name="Oren A."/>
            <person name="Chaudhuri R.R."/>
            <person name="La Ragione R."/>
            <person name="Hildebrand F."/>
            <person name="Pallen M.J."/>
        </authorList>
    </citation>
    <scope>NUCLEOTIDE SEQUENCE</scope>
    <source>
        <strain evidence="6">ChiSjej1B19-5720</strain>
    </source>
</reference>
<keyword evidence="6" id="KW-0238">DNA-binding</keyword>
<dbReference type="GO" id="GO:0000156">
    <property type="term" value="F:phosphorelay response regulator activity"/>
    <property type="evidence" value="ECO:0007669"/>
    <property type="project" value="InterPro"/>
</dbReference>
<dbReference type="GO" id="GO:0003677">
    <property type="term" value="F:DNA binding"/>
    <property type="evidence" value="ECO:0007669"/>
    <property type="project" value="UniProtKB-KW"/>
</dbReference>
<dbReference type="PROSITE" id="PS50110">
    <property type="entry name" value="RESPONSE_REGULATORY"/>
    <property type="match status" value="1"/>
</dbReference>
<dbReference type="PANTHER" id="PTHR37299">
    <property type="entry name" value="TRANSCRIPTIONAL REGULATOR-RELATED"/>
    <property type="match status" value="1"/>
</dbReference>
<name>A0A9D2LV45_9FIRM</name>
<dbReference type="PANTHER" id="PTHR37299:SF1">
    <property type="entry name" value="STAGE 0 SPORULATION PROTEIN A HOMOLOG"/>
    <property type="match status" value="1"/>
</dbReference>
<gene>
    <name evidence="6" type="ORF">IAA06_14255</name>
</gene>
<dbReference type="Gene3D" id="2.40.50.1020">
    <property type="entry name" value="LytTr DNA-binding domain"/>
    <property type="match status" value="1"/>
</dbReference>